<evidence type="ECO:0000313" key="2">
    <source>
        <dbReference type="EMBL" id="EJK53588.1"/>
    </source>
</evidence>
<keyword evidence="3" id="KW-1185">Reference proteome</keyword>
<dbReference type="Proteomes" id="UP000266841">
    <property type="component" value="Unassembled WGS sequence"/>
</dbReference>
<gene>
    <name evidence="2" type="ORF">THAOC_26945</name>
</gene>
<organism evidence="2 3">
    <name type="scientific">Thalassiosira oceanica</name>
    <name type="common">Marine diatom</name>
    <dbReference type="NCBI Taxonomy" id="159749"/>
    <lineage>
        <taxon>Eukaryota</taxon>
        <taxon>Sar</taxon>
        <taxon>Stramenopiles</taxon>
        <taxon>Ochrophyta</taxon>
        <taxon>Bacillariophyta</taxon>
        <taxon>Coscinodiscophyceae</taxon>
        <taxon>Thalassiosirophycidae</taxon>
        <taxon>Thalassiosirales</taxon>
        <taxon>Thalassiosiraceae</taxon>
        <taxon>Thalassiosira</taxon>
    </lineage>
</organism>
<sequence>AYTSLPPSESDEAGLSAPASSNVSLSCVGMSGRLTHWDVTSASDPELMWDLVHGEYAAVASQDDGLGAGGSGSVLAARGAWIALLPREEETVPGEEEKARVPRGVMLVPGRADLQYRVTHLASDDGGS</sequence>
<proteinExistence type="predicted"/>
<comment type="caution">
    <text evidence="2">The sequence shown here is derived from an EMBL/GenBank/DDBJ whole genome shotgun (WGS) entry which is preliminary data.</text>
</comment>
<dbReference type="EMBL" id="AGNL01037487">
    <property type="protein sequence ID" value="EJK53588.1"/>
    <property type="molecule type" value="Genomic_DNA"/>
</dbReference>
<feature type="region of interest" description="Disordered" evidence="1">
    <location>
        <begin position="1"/>
        <end position="21"/>
    </location>
</feature>
<accession>K0RIQ4</accession>
<evidence type="ECO:0000256" key="1">
    <source>
        <dbReference type="SAM" id="MobiDB-lite"/>
    </source>
</evidence>
<name>K0RIQ4_THAOC</name>
<dbReference type="AlphaFoldDB" id="K0RIQ4"/>
<evidence type="ECO:0000313" key="3">
    <source>
        <dbReference type="Proteomes" id="UP000266841"/>
    </source>
</evidence>
<protein>
    <submittedName>
        <fullName evidence="2">Uncharacterized protein</fullName>
    </submittedName>
</protein>
<feature type="non-terminal residue" evidence="2">
    <location>
        <position position="1"/>
    </location>
</feature>
<reference evidence="2 3" key="1">
    <citation type="journal article" date="2012" name="Genome Biol.">
        <title>Genome and low-iron response of an oceanic diatom adapted to chronic iron limitation.</title>
        <authorList>
            <person name="Lommer M."/>
            <person name="Specht M."/>
            <person name="Roy A.S."/>
            <person name="Kraemer L."/>
            <person name="Andreson R."/>
            <person name="Gutowska M.A."/>
            <person name="Wolf J."/>
            <person name="Bergner S.V."/>
            <person name="Schilhabel M.B."/>
            <person name="Klostermeier U.C."/>
            <person name="Beiko R.G."/>
            <person name="Rosenstiel P."/>
            <person name="Hippler M."/>
            <person name="Laroche J."/>
        </authorList>
    </citation>
    <scope>NUCLEOTIDE SEQUENCE [LARGE SCALE GENOMIC DNA]</scope>
    <source>
        <strain evidence="2 3">CCMP1005</strain>
    </source>
</reference>